<gene>
    <name evidence="1" type="ORF">PTT_16876</name>
</gene>
<organism evidence="2">
    <name type="scientific">Pyrenophora teres f. teres (strain 0-1)</name>
    <name type="common">Barley net blotch fungus</name>
    <name type="synonym">Drechslera teres f. teres</name>
    <dbReference type="NCBI Taxonomy" id="861557"/>
    <lineage>
        <taxon>Eukaryota</taxon>
        <taxon>Fungi</taxon>
        <taxon>Dikarya</taxon>
        <taxon>Ascomycota</taxon>
        <taxon>Pezizomycotina</taxon>
        <taxon>Dothideomycetes</taxon>
        <taxon>Pleosporomycetidae</taxon>
        <taxon>Pleosporales</taxon>
        <taxon>Pleosporineae</taxon>
        <taxon>Pleosporaceae</taxon>
        <taxon>Pyrenophora</taxon>
    </lineage>
</organism>
<dbReference type="AlphaFoldDB" id="E3S369"/>
<reference evidence="1 2" key="1">
    <citation type="journal article" date="2010" name="Genome Biol.">
        <title>A first genome assembly of the barley fungal pathogen Pyrenophora teres f. teres.</title>
        <authorList>
            <person name="Ellwood S.R."/>
            <person name="Liu Z."/>
            <person name="Syme R.A."/>
            <person name="Lai Z."/>
            <person name="Hane J.K."/>
            <person name="Keiper F."/>
            <person name="Moffat C.S."/>
            <person name="Oliver R.P."/>
            <person name="Friesen T.L."/>
        </authorList>
    </citation>
    <scope>NUCLEOTIDE SEQUENCE [LARGE SCALE GENOMIC DNA]</scope>
    <source>
        <strain evidence="1 2">0-1</strain>
    </source>
</reference>
<sequence length="69" mass="7965">MVKSPSSKCLLEVSDKHNIKVSVLLGLYHPVDSDGVYLFRDDVIVCEVEWCISILVLFRWYACRSRGYL</sequence>
<proteinExistence type="predicted"/>
<dbReference type="EMBL" id="GL536921">
    <property type="protein sequence ID" value="EFQ87580.1"/>
    <property type="molecule type" value="Genomic_DNA"/>
</dbReference>
<accession>E3S369</accession>
<evidence type="ECO:0000313" key="2">
    <source>
        <dbReference type="Proteomes" id="UP000001067"/>
    </source>
</evidence>
<dbReference type="KEGG" id="pte:PTT_16876"/>
<dbReference type="HOGENOM" id="CLU_2777189_0_0_1"/>
<dbReference type="Proteomes" id="UP000001067">
    <property type="component" value="Unassembled WGS sequence"/>
</dbReference>
<evidence type="ECO:0000313" key="1">
    <source>
        <dbReference type="EMBL" id="EFQ87580.1"/>
    </source>
</evidence>
<name>E3S369_PYRTT</name>
<protein>
    <submittedName>
        <fullName evidence="1">Uncharacterized protein</fullName>
    </submittedName>
</protein>
<keyword evidence="2" id="KW-1185">Reference proteome</keyword>